<evidence type="ECO:0000313" key="3">
    <source>
        <dbReference type="EMBL" id="KEF57252.1"/>
    </source>
</evidence>
<name>A0A072PBW8_9EURO</name>
<dbReference type="SUPFAM" id="SSF54695">
    <property type="entry name" value="POZ domain"/>
    <property type="match status" value="1"/>
</dbReference>
<gene>
    <name evidence="3" type="ORF">A1O9_05169</name>
</gene>
<dbReference type="PANTHER" id="PTHR47843">
    <property type="entry name" value="BTB DOMAIN-CONTAINING PROTEIN-RELATED"/>
    <property type="match status" value="1"/>
</dbReference>
<dbReference type="Proteomes" id="UP000027920">
    <property type="component" value="Unassembled WGS sequence"/>
</dbReference>
<feature type="compositionally biased region" description="Acidic residues" evidence="1">
    <location>
        <begin position="91"/>
        <end position="110"/>
    </location>
</feature>
<dbReference type="GeneID" id="25280095"/>
<dbReference type="PANTHER" id="PTHR47843:SF5">
    <property type="entry name" value="BTB_POZ DOMAIN PROTEIN"/>
    <property type="match status" value="1"/>
</dbReference>
<proteinExistence type="predicted"/>
<dbReference type="AlphaFoldDB" id="A0A072PBW8"/>
<dbReference type="STRING" id="1182545.A0A072PBW8"/>
<keyword evidence="4" id="KW-1185">Reference proteome</keyword>
<dbReference type="PROSITE" id="PS50097">
    <property type="entry name" value="BTB"/>
    <property type="match status" value="1"/>
</dbReference>
<dbReference type="HOGENOM" id="CLU_057752_2_0_1"/>
<comment type="caution">
    <text evidence="3">The sequence shown here is derived from an EMBL/GenBank/DDBJ whole genome shotgun (WGS) entry which is preliminary data.</text>
</comment>
<dbReference type="Gene3D" id="3.30.710.10">
    <property type="entry name" value="Potassium Channel Kv1.1, Chain A"/>
    <property type="match status" value="1"/>
</dbReference>
<feature type="region of interest" description="Disordered" evidence="1">
    <location>
        <begin position="83"/>
        <end position="110"/>
    </location>
</feature>
<dbReference type="Pfam" id="PF00651">
    <property type="entry name" value="BTB"/>
    <property type="match status" value="1"/>
</dbReference>
<reference evidence="3 4" key="1">
    <citation type="submission" date="2013-03" db="EMBL/GenBank/DDBJ databases">
        <title>The Genome Sequence of Exophiala aquamarina CBS 119918.</title>
        <authorList>
            <consortium name="The Broad Institute Genomics Platform"/>
            <person name="Cuomo C."/>
            <person name="de Hoog S."/>
            <person name="Gorbushina A."/>
            <person name="Walker B."/>
            <person name="Young S.K."/>
            <person name="Zeng Q."/>
            <person name="Gargeya S."/>
            <person name="Fitzgerald M."/>
            <person name="Haas B."/>
            <person name="Abouelleil A."/>
            <person name="Allen A.W."/>
            <person name="Alvarado L."/>
            <person name="Arachchi H.M."/>
            <person name="Berlin A.M."/>
            <person name="Chapman S.B."/>
            <person name="Gainer-Dewar J."/>
            <person name="Goldberg J."/>
            <person name="Griggs A."/>
            <person name="Gujja S."/>
            <person name="Hansen M."/>
            <person name="Howarth C."/>
            <person name="Imamovic A."/>
            <person name="Ireland A."/>
            <person name="Larimer J."/>
            <person name="McCowan C."/>
            <person name="Murphy C."/>
            <person name="Pearson M."/>
            <person name="Poon T.W."/>
            <person name="Priest M."/>
            <person name="Roberts A."/>
            <person name="Saif S."/>
            <person name="Shea T."/>
            <person name="Sisk P."/>
            <person name="Sykes S."/>
            <person name="Wortman J."/>
            <person name="Nusbaum C."/>
            <person name="Birren B."/>
        </authorList>
    </citation>
    <scope>NUCLEOTIDE SEQUENCE [LARGE SCALE GENOMIC DNA]</scope>
    <source>
        <strain evidence="3 4">CBS 119918</strain>
    </source>
</reference>
<evidence type="ECO:0000259" key="2">
    <source>
        <dbReference type="PROSITE" id="PS50097"/>
    </source>
</evidence>
<dbReference type="OrthoDB" id="6359816at2759"/>
<feature type="domain" description="BTB" evidence="2">
    <location>
        <begin position="17"/>
        <end position="84"/>
    </location>
</feature>
<dbReference type="InterPro" id="IPR011333">
    <property type="entry name" value="SKP1/BTB/POZ_sf"/>
</dbReference>
<dbReference type="RefSeq" id="XP_013259842.1">
    <property type="nucleotide sequence ID" value="XM_013404388.1"/>
</dbReference>
<dbReference type="VEuPathDB" id="FungiDB:A1O9_05169"/>
<accession>A0A072PBW8</accession>
<sequence length="303" mass="34755">MSFAERQKHLLQTGEFSDFILTVDERDFKIHRSIVCPQSTVLHRLCAGNFKEGLEGRGTLAEENADIFEKVLEFVYTGEYDPSTNESEIVAGDDTDISGDEGVPETDGNETESLRQQSEQIMVHAEVYLLAKYLDISELMQDATSRFTAEVKKNFRADAFLEPFSRVFNNGGDGDSGLRAQILELCLENSEHLPQEGQLTLLLLQHEPIAWKMLTRQAHEHACRVEEVIETQRALEETLQTSQKTIETLKQRTKEMTTDRDRTLSLLEMYDTCRNCDKTFGSYIDKHERGIIRCKDCRCRHYT</sequence>
<dbReference type="InterPro" id="IPR000210">
    <property type="entry name" value="BTB/POZ_dom"/>
</dbReference>
<organism evidence="3 4">
    <name type="scientific">Exophiala aquamarina CBS 119918</name>
    <dbReference type="NCBI Taxonomy" id="1182545"/>
    <lineage>
        <taxon>Eukaryota</taxon>
        <taxon>Fungi</taxon>
        <taxon>Dikarya</taxon>
        <taxon>Ascomycota</taxon>
        <taxon>Pezizomycotina</taxon>
        <taxon>Eurotiomycetes</taxon>
        <taxon>Chaetothyriomycetidae</taxon>
        <taxon>Chaetothyriales</taxon>
        <taxon>Herpotrichiellaceae</taxon>
        <taxon>Exophiala</taxon>
    </lineage>
</organism>
<evidence type="ECO:0000256" key="1">
    <source>
        <dbReference type="SAM" id="MobiDB-lite"/>
    </source>
</evidence>
<evidence type="ECO:0000313" key="4">
    <source>
        <dbReference type="Proteomes" id="UP000027920"/>
    </source>
</evidence>
<protein>
    <recommendedName>
        <fullName evidence="2">BTB domain-containing protein</fullName>
    </recommendedName>
</protein>
<dbReference type="EMBL" id="AMGV01000004">
    <property type="protein sequence ID" value="KEF57252.1"/>
    <property type="molecule type" value="Genomic_DNA"/>
</dbReference>